<dbReference type="GO" id="GO:0005886">
    <property type="term" value="C:plasma membrane"/>
    <property type="evidence" value="ECO:0007669"/>
    <property type="project" value="UniProtKB-SubCell"/>
</dbReference>
<dbReference type="Proteomes" id="UP001139502">
    <property type="component" value="Unassembled WGS sequence"/>
</dbReference>
<evidence type="ECO:0000256" key="5">
    <source>
        <dbReference type="ARBA" id="ARBA00022989"/>
    </source>
</evidence>
<feature type="transmembrane region" description="Helical" evidence="9">
    <location>
        <begin position="78"/>
        <end position="99"/>
    </location>
</feature>
<gene>
    <name evidence="11" type="ORF">NBM05_06780</name>
</gene>
<feature type="transmembrane region" description="Helical" evidence="9">
    <location>
        <begin position="512"/>
        <end position="532"/>
    </location>
</feature>
<comment type="subcellular location">
    <subcellularLocation>
        <location evidence="1">Cell membrane</location>
        <topology evidence="1">Multi-pass membrane protein</topology>
    </subcellularLocation>
    <subcellularLocation>
        <location evidence="7">Membrane</location>
        <topology evidence="7">Multi-pass membrane protein</topology>
    </subcellularLocation>
</comment>
<evidence type="ECO:0000256" key="4">
    <source>
        <dbReference type="ARBA" id="ARBA00022692"/>
    </source>
</evidence>
<evidence type="ECO:0000256" key="9">
    <source>
        <dbReference type="SAM" id="Phobius"/>
    </source>
</evidence>
<dbReference type="RefSeq" id="WP_254166064.1">
    <property type="nucleotide sequence ID" value="NZ_JANAFB010000012.1"/>
</dbReference>
<keyword evidence="5 9" id="KW-1133">Transmembrane helix</keyword>
<evidence type="ECO:0000259" key="10">
    <source>
        <dbReference type="Pfam" id="PF00361"/>
    </source>
</evidence>
<dbReference type="PANTHER" id="PTHR42703:SF1">
    <property type="entry name" value="NA(+)_H(+) ANTIPORTER SUBUNIT D1"/>
    <property type="match status" value="1"/>
</dbReference>
<feature type="transmembrane region" description="Helical" evidence="9">
    <location>
        <begin position="427"/>
        <end position="456"/>
    </location>
</feature>
<evidence type="ECO:0000256" key="1">
    <source>
        <dbReference type="ARBA" id="ARBA00004651"/>
    </source>
</evidence>
<dbReference type="AlphaFoldDB" id="A0A9X2KI77"/>
<evidence type="ECO:0000313" key="11">
    <source>
        <dbReference type="EMBL" id="MCP3425725.1"/>
    </source>
</evidence>
<feature type="domain" description="NADH:quinone oxidoreductase/Mrp antiporter transmembrane" evidence="10">
    <location>
        <begin position="196"/>
        <end position="401"/>
    </location>
</feature>
<feature type="domain" description="NADH:quinone oxidoreductase/Mrp antiporter transmembrane" evidence="10">
    <location>
        <begin position="431"/>
        <end position="527"/>
    </location>
</feature>
<comment type="similarity">
    <text evidence="2">Belongs to the CPA3 antiporters (TC 2.A.63) subunit D family.</text>
</comment>
<evidence type="ECO:0000313" key="12">
    <source>
        <dbReference type="Proteomes" id="UP001139502"/>
    </source>
</evidence>
<feature type="compositionally biased region" description="Low complexity" evidence="8">
    <location>
        <begin position="569"/>
        <end position="588"/>
    </location>
</feature>
<protein>
    <recommendedName>
        <fullName evidence="10">NADH:quinone oxidoreductase/Mrp antiporter transmembrane domain-containing protein</fullName>
    </recommendedName>
</protein>
<feature type="transmembrane region" description="Helical" evidence="9">
    <location>
        <begin position="272"/>
        <end position="292"/>
    </location>
</feature>
<sequence length="631" mass="63215">MSAAETAMGGAVLLPLLAAALLALLPAARRRAVGCGAAVATAGLVLLTVREVSAGRTVEVALGGHRAPLGIALYADGLSALFLAMTAVVGLVVCGYAALVPASTGMRAVAVRDRARATAAAVGRGNPAAGPASRRVRRVRIAPRVPSVRIPEWRGGSGVPGESGEPGGRVRWTASNPGFWPLWLACWAGLNAVFVSGDLFNTYVGLELVGLSAVGLVALGGRGAWEAALRYLFIAVAGSILFLIAAGLIVAATGTLDLRLAAEVVAADQRTHGTALLALVLLTLGLCLKLALMPLHAWLVPAHAGSPSAVSPLMSALVIKASLFVLLRCWIWLVGSGFGDTIGPAAQVAGTDQAAATWLGWVLGALGTLALLAGGLLALRQTRLKPLIAYSTVAQVGYWFLLFPILVDPASATLEDRAVTTLAEASVVPAAIGGAVALALGHGLAKAALFLAAGFLKDRYGTDEIEALHGAGRRHPALVMAIGLATVGLVGLPLSLGFAGKWQLATAAVASGHYWMLAVLVAATLLTAAYLLKVLAALLMDADDSISDLVAAPRGADGGAGGGAGGAADGTAGEGANSGADDGTDGADVATADDAVPAAAQLAPLALGVLTVLTGLAGVWTADLLEVGAPW</sequence>
<evidence type="ECO:0000256" key="7">
    <source>
        <dbReference type="RuleBase" id="RU000320"/>
    </source>
</evidence>
<comment type="caution">
    <text evidence="11">The sequence shown here is derived from an EMBL/GenBank/DDBJ whole genome shotgun (WGS) entry which is preliminary data.</text>
</comment>
<keyword evidence="12" id="KW-1185">Reference proteome</keyword>
<keyword evidence="4 7" id="KW-0812">Transmembrane</keyword>
<evidence type="ECO:0000256" key="8">
    <source>
        <dbReference type="SAM" id="MobiDB-lite"/>
    </source>
</evidence>
<evidence type="ECO:0000256" key="3">
    <source>
        <dbReference type="ARBA" id="ARBA00022475"/>
    </source>
</evidence>
<organism evidence="11 12">
    <name type="scientific">Rothia santali</name>
    <dbReference type="NCBI Taxonomy" id="2949643"/>
    <lineage>
        <taxon>Bacteria</taxon>
        <taxon>Bacillati</taxon>
        <taxon>Actinomycetota</taxon>
        <taxon>Actinomycetes</taxon>
        <taxon>Micrococcales</taxon>
        <taxon>Micrococcaceae</taxon>
        <taxon>Rothia</taxon>
    </lineage>
</organism>
<keyword evidence="6 9" id="KW-0472">Membrane</keyword>
<keyword evidence="3" id="KW-1003">Cell membrane</keyword>
<feature type="transmembrane region" description="Helical" evidence="9">
    <location>
        <begin position="231"/>
        <end position="252"/>
    </location>
</feature>
<feature type="transmembrane region" description="Helical" evidence="9">
    <location>
        <begin position="387"/>
        <end position="407"/>
    </location>
</feature>
<feature type="transmembrane region" description="Helical" evidence="9">
    <location>
        <begin position="203"/>
        <end position="219"/>
    </location>
</feature>
<reference evidence="11" key="1">
    <citation type="submission" date="2022-06" db="EMBL/GenBank/DDBJ databases">
        <title>Rothia sp. isolated from sandalwood seedling.</title>
        <authorList>
            <person name="Tuikhar N."/>
            <person name="Kirdat K."/>
            <person name="Thorat V."/>
            <person name="Swetha P."/>
            <person name="Padma S."/>
            <person name="Sundararaj R."/>
            <person name="Yadav A."/>
        </authorList>
    </citation>
    <scope>NUCLEOTIDE SEQUENCE</scope>
    <source>
        <strain evidence="11">AR01</strain>
    </source>
</reference>
<name>A0A9X2KI77_9MICC</name>
<feature type="region of interest" description="Disordered" evidence="8">
    <location>
        <begin position="561"/>
        <end position="588"/>
    </location>
</feature>
<feature type="transmembrane region" description="Helical" evidence="9">
    <location>
        <begin position="179"/>
        <end position="197"/>
    </location>
</feature>
<accession>A0A9X2KI77</accession>
<feature type="transmembrane region" description="Helical" evidence="9">
    <location>
        <begin position="355"/>
        <end position="380"/>
    </location>
</feature>
<dbReference type="Pfam" id="PF00361">
    <property type="entry name" value="Proton_antipo_M"/>
    <property type="match status" value="2"/>
</dbReference>
<evidence type="ECO:0000256" key="2">
    <source>
        <dbReference type="ARBA" id="ARBA00005346"/>
    </source>
</evidence>
<feature type="transmembrane region" description="Helical" evidence="9">
    <location>
        <begin position="313"/>
        <end position="335"/>
    </location>
</feature>
<dbReference type="InterPro" id="IPR001750">
    <property type="entry name" value="ND/Mrp_TM"/>
</dbReference>
<dbReference type="InterPro" id="IPR050586">
    <property type="entry name" value="CPA3_Na-H_Antiporter_D"/>
</dbReference>
<dbReference type="PANTHER" id="PTHR42703">
    <property type="entry name" value="NADH DEHYDROGENASE"/>
    <property type="match status" value="1"/>
</dbReference>
<feature type="transmembrane region" description="Helical" evidence="9">
    <location>
        <begin position="477"/>
        <end position="500"/>
    </location>
</feature>
<dbReference type="EMBL" id="JANAFB010000012">
    <property type="protein sequence ID" value="MCP3425725.1"/>
    <property type="molecule type" value="Genomic_DNA"/>
</dbReference>
<proteinExistence type="inferred from homology"/>
<evidence type="ECO:0000256" key="6">
    <source>
        <dbReference type="ARBA" id="ARBA00023136"/>
    </source>
</evidence>